<keyword evidence="1" id="KW-1133">Transmembrane helix</keyword>
<keyword evidence="1" id="KW-0812">Transmembrane</keyword>
<feature type="transmembrane region" description="Helical" evidence="1">
    <location>
        <begin position="147"/>
        <end position="180"/>
    </location>
</feature>
<dbReference type="RefSeq" id="WP_323254857.1">
    <property type="nucleotide sequence ID" value="NZ_JAYGIM010000001.1"/>
</dbReference>
<evidence type="ECO:0000256" key="2">
    <source>
        <dbReference type="SAM" id="SignalP"/>
    </source>
</evidence>
<sequence>MQTIRLTFASIFAVFVAVSCTSQKAVISQNQAEKATIEIAKIENQSNTSMIEAAPKKQSPAMYASTAEVIQIDEANQEAINEVKKEKINALLEKVIAQKSENKTVTSTHKANFVEKLIIKKLEKKMKKSAQPVDFHSWNSFLKLGVILLGIGIILAIVGLGTVGGLAAFIGILFTILGILQEV</sequence>
<comment type="caution">
    <text evidence="3">The sequence shown here is derived from an EMBL/GenBank/DDBJ whole genome shotgun (WGS) entry which is preliminary data.</text>
</comment>
<dbReference type="PROSITE" id="PS51257">
    <property type="entry name" value="PROKAR_LIPOPROTEIN"/>
    <property type="match status" value="1"/>
</dbReference>
<keyword evidence="4" id="KW-1185">Reference proteome</keyword>
<feature type="signal peptide" evidence="2">
    <location>
        <begin position="1"/>
        <end position="24"/>
    </location>
</feature>
<evidence type="ECO:0000313" key="3">
    <source>
        <dbReference type="EMBL" id="MEA5425043.1"/>
    </source>
</evidence>
<feature type="chain" id="PRO_5045686750" description="Lipoprotein" evidence="2">
    <location>
        <begin position="25"/>
        <end position="183"/>
    </location>
</feature>
<reference evidence="3 4" key="1">
    <citation type="submission" date="2023-12" db="EMBL/GenBank/DDBJ databases">
        <title>Novel species of the genus Arcicella isolated from rivers.</title>
        <authorList>
            <person name="Lu H."/>
        </authorList>
    </citation>
    <scope>NUCLEOTIDE SEQUENCE [LARGE SCALE GENOMIC DNA]</scope>
    <source>
        <strain evidence="3 4">DC25W</strain>
    </source>
</reference>
<evidence type="ECO:0008006" key="5">
    <source>
        <dbReference type="Google" id="ProtNLM"/>
    </source>
</evidence>
<dbReference type="Proteomes" id="UP001302222">
    <property type="component" value="Unassembled WGS sequence"/>
</dbReference>
<gene>
    <name evidence="3" type="ORF">VB798_00570</name>
</gene>
<organism evidence="3 4">
    <name type="scientific">Arcicella lustrica</name>
    <dbReference type="NCBI Taxonomy" id="2984196"/>
    <lineage>
        <taxon>Bacteria</taxon>
        <taxon>Pseudomonadati</taxon>
        <taxon>Bacteroidota</taxon>
        <taxon>Cytophagia</taxon>
        <taxon>Cytophagales</taxon>
        <taxon>Flectobacillaceae</taxon>
        <taxon>Arcicella</taxon>
    </lineage>
</organism>
<keyword evidence="1" id="KW-0472">Membrane</keyword>
<name>A0ABU5SCL5_9BACT</name>
<protein>
    <recommendedName>
        <fullName evidence="5">Lipoprotein</fullName>
    </recommendedName>
</protein>
<keyword evidence="2" id="KW-0732">Signal</keyword>
<accession>A0ABU5SCL5</accession>
<proteinExistence type="predicted"/>
<dbReference type="EMBL" id="JAYGIM010000001">
    <property type="protein sequence ID" value="MEA5425043.1"/>
    <property type="molecule type" value="Genomic_DNA"/>
</dbReference>
<evidence type="ECO:0000256" key="1">
    <source>
        <dbReference type="SAM" id="Phobius"/>
    </source>
</evidence>
<evidence type="ECO:0000313" key="4">
    <source>
        <dbReference type="Proteomes" id="UP001302222"/>
    </source>
</evidence>